<dbReference type="InterPro" id="IPR013083">
    <property type="entry name" value="Znf_RING/FYVE/PHD"/>
</dbReference>
<dbReference type="AlphaFoldDB" id="A0A9P0GMI2"/>
<organism evidence="2 3">
    <name type="scientific">Phaedon cochleariae</name>
    <name type="common">Mustard beetle</name>
    <dbReference type="NCBI Taxonomy" id="80249"/>
    <lineage>
        <taxon>Eukaryota</taxon>
        <taxon>Metazoa</taxon>
        <taxon>Ecdysozoa</taxon>
        <taxon>Arthropoda</taxon>
        <taxon>Hexapoda</taxon>
        <taxon>Insecta</taxon>
        <taxon>Pterygota</taxon>
        <taxon>Neoptera</taxon>
        <taxon>Endopterygota</taxon>
        <taxon>Coleoptera</taxon>
        <taxon>Polyphaga</taxon>
        <taxon>Cucujiformia</taxon>
        <taxon>Chrysomeloidea</taxon>
        <taxon>Chrysomelidae</taxon>
        <taxon>Chrysomelinae</taxon>
        <taxon>Chrysomelini</taxon>
        <taxon>Phaedon</taxon>
    </lineage>
</organism>
<dbReference type="SUPFAM" id="SSF57903">
    <property type="entry name" value="FYVE/PHD zinc finger"/>
    <property type="match status" value="1"/>
</dbReference>
<protein>
    <submittedName>
        <fullName evidence="2">Uncharacterized protein</fullName>
    </submittedName>
</protein>
<evidence type="ECO:0000313" key="2">
    <source>
        <dbReference type="EMBL" id="CAH1156071.1"/>
    </source>
</evidence>
<evidence type="ECO:0000313" key="3">
    <source>
        <dbReference type="Proteomes" id="UP001153737"/>
    </source>
</evidence>
<gene>
    <name evidence="2" type="ORF">PHAECO_LOCUS6298</name>
</gene>
<name>A0A9P0GMI2_PHACE</name>
<dbReference type="Gene3D" id="3.30.40.10">
    <property type="entry name" value="Zinc/RING finger domain, C3HC4 (zinc finger)"/>
    <property type="match status" value="1"/>
</dbReference>
<dbReference type="CDD" id="cd00065">
    <property type="entry name" value="FYVE_like_SF"/>
    <property type="match status" value="1"/>
</dbReference>
<proteinExistence type="predicted"/>
<dbReference type="EMBL" id="OU896708">
    <property type="protein sequence ID" value="CAH1156071.1"/>
    <property type="molecule type" value="Genomic_DNA"/>
</dbReference>
<sequence length="479" mass="55645">MTSKKKKKLSKSEEIKISSTNSTQENSDEESFYLPSKYPEDEKFAQYRKQFYISTQDEREAGSSERHQDDDHEDSIANLSKNGEICSICSAHFNRKSYSIQCTVCENWICLNCSKLSRKEINEIKKFKSKWVCNKCLIKKTENDTKSIVESKEAGKNSLEEILHGINTKIEYIIKKIEKLEDILERDENVATKLKEIDDKLIKLFETKLPDMNKNKTYAEMVSGATVKEPVLQQNIPSLIIRPKKTQTSKLTKEEIHKKINPVKAKASIKSVRELKNGGIIIKTNSNEEIARMKDLSEKELGPDYTVHITKMNRPRMVFIGLQREYTDEELQDELRVLRHIDVDDKLYVKYTRQSKFSKKYIAYVETSGQTLKKLVDKEICIGWNKCKIKEDINIRYCYRCCGYGHKTAECNRNKVCAFCAGEHDVKNCDKSTPCCTNCKMAHIKFGKENHYIHEANTIQCPIYLNRIKIAREQIDYIN</sequence>
<keyword evidence="3" id="KW-1185">Reference proteome</keyword>
<dbReference type="InterPro" id="IPR011011">
    <property type="entry name" value="Znf_FYVE_PHD"/>
</dbReference>
<dbReference type="Proteomes" id="UP001153737">
    <property type="component" value="Chromosome 2"/>
</dbReference>
<evidence type="ECO:0000256" key="1">
    <source>
        <dbReference type="SAM" id="MobiDB-lite"/>
    </source>
</evidence>
<reference evidence="2" key="1">
    <citation type="submission" date="2022-01" db="EMBL/GenBank/DDBJ databases">
        <authorList>
            <person name="King R."/>
        </authorList>
    </citation>
    <scope>NUCLEOTIDE SEQUENCE</scope>
</reference>
<reference evidence="2" key="2">
    <citation type="submission" date="2022-10" db="EMBL/GenBank/DDBJ databases">
        <authorList>
            <consortium name="ENA_rothamsted_submissions"/>
            <consortium name="culmorum"/>
            <person name="King R."/>
        </authorList>
    </citation>
    <scope>NUCLEOTIDE SEQUENCE</scope>
</reference>
<dbReference type="OrthoDB" id="6775559at2759"/>
<accession>A0A9P0GMI2</accession>
<feature type="region of interest" description="Disordered" evidence="1">
    <location>
        <begin position="1"/>
        <end position="32"/>
    </location>
</feature>